<protein>
    <submittedName>
        <fullName evidence="2">Uncharacterized protein</fullName>
    </submittedName>
</protein>
<evidence type="ECO:0000256" key="1">
    <source>
        <dbReference type="SAM" id="MobiDB-lite"/>
    </source>
</evidence>
<name>A0A8T0N424_PANVG</name>
<dbReference type="EMBL" id="CM029054">
    <property type="protein sequence ID" value="KAG2543072.1"/>
    <property type="molecule type" value="Genomic_DNA"/>
</dbReference>
<proteinExistence type="predicted"/>
<dbReference type="AlphaFoldDB" id="A0A8T0N424"/>
<reference evidence="2" key="1">
    <citation type="submission" date="2020-05" db="EMBL/GenBank/DDBJ databases">
        <title>WGS assembly of Panicum virgatum.</title>
        <authorList>
            <person name="Lovell J.T."/>
            <person name="Jenkins J."/>
            <person name="Shu S."/>
            <person name="Juenger T.E."/>
            <person name="Schmutz J."/>
        </authorList>
    </citation>
    <scope>NUCLEOTIDE SEQUENCE</scope>
    <source>
        <strain evidence="2">AP13</strain>
    </source>
</reference>
<dbReference type="Proteomes" id="UP000823388">
    <property type="component" value="Chromosome 9N"/>
</dbReference>
<keyword evidence="3" id="KW-1185">Reference proteome</keyword>
<evidence type="ECO:0000313" key="3">
    <source>
        <dbReference type="Proteomes" id="UP000823388"/>
    </source>
</evidence>
<sequence>MERRHLQQATGGGASLRNLAPPARSISGGRKPPQPTTSTPSKKQHQSFVAPLPRPSGGSLHQPSTGGGQHPLPGGGYHQSTMKAPMPSISEPSRLPSLPQVSMSSFGHATDWDTQRASSTPALDYEATVDDFSAPNLFDWTPTPDSTQDSIPPGGFVNFMTQETELEVDVLMQLQGSGSKRGGNYHHDEDI</sequence>
<gene>
    <name evidence="2" type="ORF">PVAP13_9NG725000</name>
</gene>
<organism evidence="2 3">
    <name type="scientific">Panicum virgatum</name>
    <name type="common">Blackwell switchgrass</name>
    <dbReference type="NCBI Taxonomy" id="38727"/>
    <lineage>
        <taxon>Eukaryota</taxon>
        <taxon>Viridiplantae</taxon>
        <taxon>Streptophyta</taxon>
        <taxon>Embryophyta</taxon>
        <taxon>Tracheophyta</taxon>
        <taxon>Spermatophyta</taxon>
        <taxon>Magnoliopsida</taxon>
        <taxon>Liliopsida</taxon>
        <taxon>Poales</taxon>
        <taxon>Poaceae</taxon>
        <taxon>PACMAD clade</taxon>
        <taxon>Panicoideae</taxon>
        <taxon>Panicodae</taxon>
        <taxon>Paniceae</taxon>
        <taxon>Panicinae</taxon>
        <taxon>Panicum</taxon>
        <taxon>Panicum sect. Hiantes</taxon>
    </lineage>
</organism>
<accession>A0A8T0N424</accession>
<comment type="caution">
    <text evidence="2">The sequence shown here is derived from an EMBL/GenBank/DDBJ whole genome shotgun (WGS) entry which is preliminary data.</text>
</comment>
<feature type="compositionally biased region" description="Gly residues" evidence="1">
    <location>
        <begin position="65"/>
        <end position="77"/>
    </location>
</feature>
<evidence type="ECO:0000313" key="2">
    <source>
        <dbReference type="EMBL" id="KAG2543072.1"/>
    </source>
</evidence>
<feature type="region of interest" description="Disordered" evidence="1">
    <location>
        <begin position="1"/>
        <end position="124"/>
    </location>
</feature>